<dbReference type="InterPro" id="IPR036188">
    <property type="entry name" value="FAD/NAD-bd_sf"/>
</dbReference>
<evidence type="ECO:0000256" key="4">
    <source>
        <dbReference type="ARBA" id="ARBA00023002"/>
    </source>
</evidence>
<evidence type="ECO:0000256" key="1">
    <source>
        <dbReference type="ARBA" id="ARBA00007992"/>
    </source>
</evidence>
<evidence type="ECO:0000256" key="3">
    <source>
        <dbReference type="ARBA" id="ARBA00022827"/>
    </source>
</evidence>
<feature type="domain" description="FAD-binding" evidence="5">
    <location>
        <begin position="312"/>
        <end position="365"/>
    </location>
</feature>
<keyword evidence="2" id="KW-0285">Flavoprotein</keyword>
<dbReference type="Proteomes" id="UP000078512">
    <property type="component" value="Unassembled WGS sequence"/>
</dbReference>
<dbReference type="Gene3D" id="3.50.50.60">
    <property type="entry name" value="FAD/NAD(P)-binding domain"/>
    <property type="match status" value="1"/>
</dbReference>
<dbReference type="PRINTS" id="PR00420">
    <property type="entry name" value="RNGMNOXGNASE"/>
</dbReference>
<evidence type="ECO:0000313" key="6">
    <source>
        <dbReference type="EMBL" id="OAQ28369.1"/>
    </source>
</evidence>
<dbReference type="OrthoDB" id="655030at2759"/>
<keyword evidence="3" id="KW-0274">FAD</keyword>
<sequence>MALDNEPSIKYPSQAPPLSDGKNPHVMIVGAGLAGLLLGILLDKAGIPYEIYERAKEVKPLGAVMSLNAGVFPALEQLGLYDELMKLSLPATGGLAIYNGDLTRVTSLKSNVAQYIGYPHIVFPRPEFYDLLLSRVPRERIHFSKKVMSLEQNKEGVMIRCADGTTYHGDILVGADGAYSGVRQSLYKRLEKLGKLPLSDGNELNKGFICMVGTTDPLDPVKYPGLDSETANINQIIGKNNLYSWSAFTVPGNRICWNAILQLSTVKEASEHKFKNSEWGPETSEPMIKEVRDFLIPFGGTLGDLIDATPRDNISRVFLEDKLFETWHYGRTVLVGDACHKLLPSAGLGAVTAMQDAVTLANCLYDMKGLSPLDVKEAFEMYKEERYSKVKDQFSASKTNAKLIYGHKFIDQVMRYVAFNFIPQTILDKGAYKGMDFRPQAVFLPQVPNRGTTPVLPQRVSKRYQEEQAKLGKTVVNTKKEGGGAAAV</sequence>
<evidence type="ECO:0000259" key="5">
    <source>
        <dbReference type="Pfam" id="PF01494"/>
    </source>
</evidence>
<accession>A0A197JVQ6</accession>
<dbReference type="AlphaFoldDB" id="A0A197JVQ6"/>
<gene>
    <name evidence="6" type="ORF">K457DRAFT_138817</name>
</gene>
<dbReference type="PANTHER" id="PTHR47356:SF2">
    <property type="entry name" value="FAD-BINDING DOMAIN-CONTAINING PROTEIN-RELATED"/>
    <property type="match status" value="1"/>
</dbReference>
<comment type="similarity">
    <text evidence="1">Belongs to the paxM FAD-dependent monooxygenase family.</text>
</comment>
<organism evidence="6 7">
    <name type="scientific">Linnemannia elongata AG-77</name>
    <dbReference type="NCBI Taxonomy" id="1314771"/>
    <lineage>
        <taxon>Eukaryota</taxon>
        <taxon>Fungi</taxon>
        <taxon>Fungi incertae sedis</taxon>
        <taxon>Mucoromycota</taxon>
        <taxon>Mortierellomycotina</taxon>
        <taxon>Mortierellomycetes</taxon>
        <taxon>Mortierellales</taxon>
        <taxon>Mortierellaceae</taxon>
        <taxon>Linnemannia</taxon>
    </lineage>
</organism>
<dbReference type="GO" id="GO:0071949">
    <property type="term" value="F:FAD binding"/>
    <property type="evidence" value="ECO:0007669"/>
    <property type="project" value="InterPro"/>
</dbReference>
<name>A0A197JVQ6_9FUNG</name>
<dbReference type="SUPFAM" id="SSF51905">
    <property type="entry name" value="FAD/NAD(P)-binding domain"/>
    <property type="match status" value="1"/>
</dbReference>
<proteinExistence type="inferred from homology"/>
<evidence type="ECO:0000313" key="7">
    <source>
        <dbReference type="Proteomes" id="UP000078512"/>
    </source>
</evidence>
<feature type="domain" description="FAD-binding" evidence="5">
    <location>
        <begin position="25"/>
        <end position="187"/>
    </location>
</feature>
<dbReference type="EMBL" id="KV442049">
    <property type="protein sequence ID" value="OAQ28369.1"/>
    <property type="molecule type" value="Genomic_DNA"/>
</dbReference>
<dbReference type="InterPro" id="IPR050562">
    <property type="entry name" value="FAD_mOase_fung"/>
</dbReference>
<protein>
    <submittedName>
        <fullName evidence="6">FAD/NAD(P)-binding domain-containing protein</fullName>
    </submittedName>
</protein>
<dbReference type="InterPro" id="IPR002938">
    <property type="entry name" value="FAD-bd"/>
</dbReference>
<reference evidence="6 7" key="1">
    <citation type="submission" date="2016-05" db="EMBL/GenBank/DDBJ databases">
        <title>Genome sequencing reveals origins of a unique bacterial endosymbiosis in the earliest lineages of terrestrial Fungi.</title>
        <authorList>
            <consortium name="DOE Joint Genome Institute"/>
            <person name="Uehling J."/>
            <person name="Gryganskyi A."/>
            <person name="Hameed K."/>
            <person name="Tschaplinski T."/>
            <person name="Misztal P."/>
            <person name="Wu S."/>
            <person name="Desiro A."/>
            <person name="Vande Pol N."/>
            <person name="Du Z.-Y."/>
            <person name="Zienkiewicz A."/>
            <person name="Zienkiewicz K."/>
            <person name="Morin E."/>
            <person name="Tisserant E."/>
            <person name="Splivallo R."/>
            <person name="Hainaut M."/>
            <person name="Henrissat B."/>
            <person name="Ohm R."/>
            <person name="Kuo A."/>
            <person name="Yan J."/>
            <person name="Lipzen A."/>
            <person name="Nolan M."/>
            <person name="Labutti K."/>
            <person name="Barry K."/>
            <person name="Goldstein A."/>
            <person name="Labbe J."/>
            <person name="Schadt C."/>
            <person name="Tuskan G."/>
            <person name="Grigoriev I."/>
            <person name="Martin F."/>
            <person name="Vilgalys R."/>
            <person name="Bonito G."/>
        </authorList>
    </citation>
    <scope>NUCLEOTIDE SEQUENCE [LARGE SCALE GENOMIC DNA]</scope>
    <source>
        <strain evidence="6 7">AG-77</strain>
    </source>
</reference>
<keyword evidence="4" id="KW-0560">Oxidoreductase</keyword>
<dbReference type="PANTHER" id="PTHR47356">
    <property type="entry name" value="FAD-DEPENDENT MONOOXYGENASE ASQG-RELATED"/>
    <property type="match status" value="1"/>
</dbReference>
<keyword evidence="7" id="KW-1185">Reference proteome</keyword>
<evidence type="ECO:0000256" key="2">
    <source>
        <dbReference type="ARBA" id="ARBA00022630"/>
    </source>
</evidence>
<dbReference type="Pfam" id="PF01494">
    <property type="entry name" value="FAD_binding_3"/>
    <property type="match status" value="2"/>
</dbReference>
<dbReference type="GO" id="GO:0004497">
    <property type="term" value="F:monooxygenase activity"/>
    <property type="evidence" value="ECO:0007669"/>
    <property type="project" value="InterPro"/>
</dbReference>